<dbReference type="Pfam" id="PF24065">
    <property type="entry name" value="REV3_N"/>
    <property type="match status" value="1"/>
</dbReference>
<evidence type="ECO:0000256" key="12">
    <source>
        <dbReference type="ARBA" id="ARBA00022932"/>
    </source>
</evidence>
<sequence length="1889" mass="212492">MVVDLLLALAQLGLLRRDPDFQRLDLLGLDELGDVRGDGVQKTLFGDLLKVLETELGKLVSSASRIAEDCVESAPSRCWDSLSMRRMESGSFCDFASSLISSSGDLASAACGGGLEAMMVVVGGGGDVGGGGWWSRLAFRVPMRIAMCAPRPNAAFPGNVTSSSPTTELPSCRPVTPTRFNNPSLTHTSDCLSVYHEALPAMDRKPTAAFRLRLNNVDTYQSTPTRLDYPVILSKSTPAGQKIKATLPIIRVFGATETGQKVCAHVHGAFPYLYVEYTGSLAPDDVTTYIYRLHASIDHALCQIYRRNANDPKNVFVARITLCKGVPFFGFHVGWQYYLKIYLLNPLTTTRVSDLLRSGAVLRTQFQPYEAHLQFIPQWMVDYNLYGCGYINCARVYFRQPLPSEEEAGQAHIYHDGSVGGESVLEEEDFPRTSHCSLEVDIRVQDILNRLDVEPRELHSDFLELRNPTPLDQKLVPSMAELWRDEQRRRKMKDIGVESFGVVFSAATREMHGGWVHEEEYRDRIAELIEMEAAARDRRPRWDTFVRNDERSRMIKTTWETVEDFYPSAEGDEVAQMPPEVFQSASSVDVDEEGIFRADDAQVVPDELADKDEDEDEEDAGDEVLEDGAIEKMEEKLSQTVIPTDDFGDFGVLPLSESWSYVAHDFNIPAELFSMIAPPVRGETGGIEVKGVERPLKLRKLDDGSYEIRTARPIAKAAPKSTPVPSTPRKKPLSQPTQEAPPTPSKRALVEAMFSPRKNGISSSQGSSQGLLPASQGSQGSQGRSSQNSRTSTLKGLKSSFPVVKDGSEETMLRLSQSQEGQKPKGLLSSNYDSQRHLSFPKSSFRDTQSTDATQIVPLATGIEAVFPPRGQLFCLNAVPPGAAELIATLDDYGLPHVIYQDAYYSNEKDVPDRPREYAGKEFRLQSNTVKFLPAFDPDGGDAPVSSALQKQGKKGPRRTRFHRWEFARPPPSRREVEHWLAQEEEAKYTAILESSQEPLYAPTNGFFSQIDGPTQRNKHGFKFSQKKKSDSVDHEVQHMSMMSLEVHINTRGTLLPDPVEDEVVCIFYSFRSSDAEQASQGLQEGLHTGALILSESEFDADRLRKQLTIEVERETTELDLLLALVRVVRDLDPDIITGYEVHNSSWGYLIERARHKYDFNLCDELSRVRVQAHGRFGKEADRWGFTHTSSIRVTGRHLINIWRVMRGELNLLQYTMENVTFHLLHRRIPHYSHRDLTRWYTGDHSSQLARVFRYYVSRVRIDLELMDAQELVMRTSEQARLLGVDFFSVFSRGSQFKVESLMFRIAKPECFVLISPSRKQVGAQNALECLPLVMEPQSNFYTSPLLVLDFQSLYPSVMIAFNYCYSTCLGRVLAWRGGSNKMGFVEYQRQQGLLELLKDHVNIAPNGMIYVKPEVRRSLLAKMLSEILETRVMVKEGMKADKEDKMLQALLNNRQLALKLIANVTYGYTSASFSGRMPCAEIADSIVQSGRETLEKAIELIHATQRWGAEVVYGDTDSLFVYLPGRTKDEAFDIGADIARTVTAINPRPIKLKFEKVYLPCVLLAKKRYVGFKYESKSQTEPEFDAKGIETVRRDGTPAEQKIEEAALKLLFRTADLSQVKEYFQRQCSKIMAEKVSIQDFCFAKEVRLGTYSEKGMLPPGALISAKKMLADHRAEPQYGERVPYVVVSGAPGARLADRCVSPEELLEDSQSRLDAEYYISKNLIPPLERIFNLVGANVRSWYDEMPKIQRLRRITEPPDFRDPNNNNNPQQQVARKATIEAFMKGSACIVCSARDTERGICEACLEDADGSMYNLQSRLARMEKASAGLKKVCWSCAGVGPGEEVACDSLDCPVYYRRVREGTKVRAERAIVEPFLKHLQELDEIDW</sequence>
<keyword evidence="9" id="KW-0227">DNA damage</keyword>
<feature type="region of interest" description="Disordered" evidence="21">
    <location>
        <begin position="758"/>
        <end position="833"/>
    </location>
</feature>
<dbReference type="InterPro" id="IPR056435">
    <property type="entry name" value="DPOD/Z_N"/>
</dbReference>
<protein>
    <recommendedName>
        <fullName evidence="20">DNA polymerase</fullName>
        <ecNumber evidence="20">2.7.7.7</ecNumber>
    </recommendedName>
</protein>
<dbReference type="PANTHER" id="PTHR45812:SF1">
    <property type="entry name" value="DNA POLYMERASE ZETA CATALYTIC SUBUNIT"/>
    <property type="match status" value="1"/>
</dbReference>
<dbReference type="PANTHER" id="PTHR45812">
    <property type="entry name" value="DNA POLYMERASE ZETA CATALYTIC SUBUNIT"/>
    <property type="match status" value="1"/>
</dbReference>
<keyword evidence="14 20" id="KW-0411">Iron-sulfur</keyword>
<organism evidence="27 28">
    <name type="scientific">Drechslerella dactyloides</name>
    <name type="common">Nematode-trapping fungus</name>
    <name type="synonym">Arthrobotrys dactyloides</name>
    <dbReference type="NCBI Taxonomy" id="74499"/>
    <lineage>
        <taxon>Eukaryota</taxon>
        <taxon>Fungi</taxon>
        <taxon>Dikarya</taxon>
        <taxon>Ascomycota</taxon>
        <taxon>Pezizomycotina</taxon>
        <taxon>Orbiliomycetes</taxon>
        <taxon>Orbiliales</taxon>
        <taxon>Orbiliaceae</taxon>
        <taxon>Drechslerella</taxon>
    </lineage>
</organism>
<dbReference type="Proteomes" id="UP001221413">
    <property type="component" value="Unassembled WGS sequence"/>
</dbReference>
<dbReference type="Gene3D" id="3.90.1600.10">
    <property type="entry name" value="Palm domain of DNA polymerase"/>
    <property type="match status" value="1"/>
</dbReference>
<dbReference type="GO" id="GO:0005634">
    <property type="term" value="C:nucleus"/>
    <property type="evidence" value="ECO:0007669"/>
    <property type="project" value="UniProtKB-SubCell"/>
</dbReference>
<keyword evidence="5 20" id="KW-0808">Transferase</keyword>
<dbReference type="Gene3D" id="1.10.287.690">
    <property type="entry name" value="Helix hairpin bin"/>
    <property type="match status" value="1"/>
</dbReference>
<dbReference type="Pfam" id="PF24055">
    <property type="entry name" value="POL3_N"/>
    <property type="match status" value="1"/>
</dbReference>
<dbReference type="InterPro" id="IPR006134">
    <property type="entry name" value="DNA-dir_DNA_pol_B_multi_dom"/>
</dbReference>
<evidence type="ECO:0000256" key="3">
    <source>
        <dbReference type="ARBA" id="ARBA00005755"/>
    </source>
</evidence>
<dbReference type="InterPro" id="IPR043502">
    <property type="entry name" value="DNA/RNA_pol_sf"/>
</dbReference>
<keyword evidence="15 20" id="KW-0238">DNA-binding</keyword>
<dbReference type="SUPFAM" id="SSF56672">
    <property type="entry name" value="DNA/RNA polymerases"/>
    <property type="match status" value="1"/>
</dbReference>
<dbReference type="GO" id="GO:0000724">
    <property type="term" value="P:double-strand break repair via homologous recombination"/>
    <property type="evidence" value="ECO:0007669"/>
    <property type="project" value="TreeGrafter"/>
</dbReference>
<evidence type="ECO:0000256" key="2">
    <source>
        <dbReference type="ARBA" id="ARBA00004123"/>
    </source>
</evidence>
<keyword evidence="7 20" id="KW-0235">DNA replication</keyword>
<dbReference type="InterPro" id="IPR056447">
    <property type="entry name" value="REV3_N"/>
</dbReference>
<evidence type="ECO:0000256" key="14">
    <source>
        <dbReference type="ARBA" id="ARBA00023014"/>
    </source>
</evidence>
<evidence type="ECO:0000256" key="7">
    <source>
        <dbReference type="ARBA" id="ARBA00022705"/>
    </source>
</evidence>
<dbReference type="InterPro" id="IPR023211">
    <property type="entry name" value="DNA_pol_palm_dom_sf"/>
</dbReference>
<dbReference type="CDD" id="cd05778">
    <property type="entry name" value="DNA_polB_zeta_exo"/>
    <property type="match status" value="1"/>
</dbReference>
<evidence type="ECO:0000313" key="27">
    <source>
        <dbReference type="EMBL" id="KAJ6264149.1"/>
    </source>
</evidence>
<dbReference type="FunFam" id="3.30.420.10:FF:000024">
    <property type="entry name" value="DNA polymerase zeta catalytic subunit"/>
    <property type="match status" value="1"/>
</dbReference>
<dbReference type="GO" id="GO:0051539">
    <property type="term" value="F:4 iron, 4 sulfur cluster binding"/>
    <property type="evidence" value="ECO:0007669"/>
    <property type="project" value="UniProtKB-KW"/>
</dbReference>
<dbReference type="InterPro" id="IPR012337">
    <property type="entry name" value="RNaseH-like_sf"/>
</dbReference>
<dbReference type="InterPro" id="IPR006133">
    <property type="entry name" value="DNA-dir_DNA_pol_B_exonuc"/>
</dbReference>
<feature type="compositionally biased region" description="Low complexity" evidence="21">
    <location>
        <begin position="760"/>
        <end position="792"/>
    </location>
</feature>
<evidence type="ECO:0000259" key="25">
    <source>
        <dbReference type="Pfam" id="PF24055"/>
    </source>
</evidence>
<keyword evidence="11 20" id="KW-0862">Zinc</keyword>
<comment type="cofactor">
    <cofactor evidence="1 20">
        <name>[4Fe-4S] cluster</name>
        <dbReference type="ChEBI" id="CHEBI:49883"/>
    </cofactor>
</comment>
<evidence type="ECO:0000313" key="28">
    <source>
        <dbReference type="Proteomes" id="UP001221413"/>
    </source>
</evidence>
<keyword evidence="13 20" id="KW-0408">Iron</keyword>
<feature type="region of interest" description="Disordered" evidence="21">
    <location>
        <begin position="709"/>
        <end position="746"/>
    </location>
</feature>
<dbReference type="InterPro" id="IPR025687">
    <property type="entry name" value="Znf-C4pol"/>
</dbReference>
<dbReference type="Pfam" id="PF03104">
    <property type="entry name" value="DNA_pol_B_exo1"/>
    <property type="match status" value="1"/>
</dbReference>
<keyword evidence="6 20" id="KW-0548">Nucleotidyltransferase</keyword>
<dbReference type="GO" id="GO:0003677">
    <property type="term" value="F:DNA binding"/>
    <property type="evidence" value="ECO:0007669"/>
    <property type="project" value="UniProtKB-KW"/>
</dbReference>
<comment type="caution">
    <text evidence="27">The sequence shown here is derived from an EMBL/GenBank/DDBJ whole genome shotgun (WGS) entry which is preliminary data.</text>
</comment>
<keyword evidence="28" id="KW-1185">Reference proteome</keyword>
<dbReference type="PROSITE" id="PS00116">
    <property type="entry name" value="DNA_POLYMERASE_B"/>
    <property type="match status" value="1"/>
</dbReference>
<keyword evidence="16" id="KW-0234">DNA repair</keyword>
<dbReference type="GO" id="GO:0000166">
    <property type="term" value="F:nucleotide binding"/>
    <property type="evidence" value="ECO:0007669"/>
    <property type="project" value="InterPro"/>
</dbReference>
<feature type="region of interest" description="Disordered" evidence="21">
    <location>
        <begin position="939"/>
        <end position="959"/>
    </location>
</feature>
<evidence type="ECO:0000256" key="8">
    <source>
        <dbReference type="ARBA" id="ARBA00022723"/>
    </source>
</evidence>
<dbReference type="CDD" id="cd05534">
    <property type="entry name" value="POLBc_zeta"/>
    <property type="match status" value="1"/>
</dbReference>
<keyword evidence="4 20" id="KW-0004">4Fe-4S</keyword>
<dbReference type="PRINTS" id="PR00106">
    <property type="entry name" value="DNAPOLB"/>
</dbReference>
<evidence type="ECO:0000256" key="9">
    <source>
        <dbReference type="ARBA" id="ARBA00022763"/>
    </source>
</evidence>
<keyword evidence="8 20" id="KW-0479">Metal-binding</keyword>
<dbReference type="FunFam" id="1.10.132.60:FF:000007">
    <property type="entry name" value="DNA polymerase"/>
    <property type="match status" value="1"/>
</dbReference>
<evidence type="ECO:0000256" key="17">
    <source>
        <dbReference type="ARBA" id="ARBA00023242"/>
    </source>
</evidence>
<keyword evidence="17 20" id="KW-0539">Nucleus</keyword>
<comment type="similarity">
    <text evidence="3 20">Belongs to the DNA polymerase type-B family.</text>
</comment>
<dbReference type="GO" id="GO:0016035">
    <property type="term" value="C:zeta DNA polymerase complex"/>
    <property type="evidence" value="ECO:0007669"/>
    <property type="project" value="InterPro"/>
</dbReference>
<evidence type="ECO:0000259" key="24">
    <source>
        <dbReference type="Pfam" id="PF14260"/>
    </source>
</evidence>
<dbReference type="GO" id="GO:0008270">
    <property type="term" value="F:zinc ion binding"/>
    <property type="evidence" value="ECO:0007669"/>
    <property type="project" value="UniProtKB-KW"/>
</dbReference>
<dbReference type="Gene3D" id="1.10.132.60">
    <property type="entry name" value="DNA polymerase family B, C-terminal domain"/>
    <property type="match status" value="1"/>
</dbReference>
<feature type="domain" description="C4-type zinc-finger of DNA polymerase delta" evidence="24">
    <location>
        <begin position="1790"/>
        <end position="1860"/>
    </location>
</feature>
<evidence type="ECO:0000256" key="4">
    <source>
        <dbReference type="ARBA" id="ARBA00022485"/>
    </source>
</evidence>
<evidence type="ECO:0000256" key="5">
    <source>
        <dbReference type="ARBA" id="ARBA00022679"/>
    </source>
</evidence>
<evidence type="ECO:0000256" key="11">
    <source>
        <dbReference type="ARBA" id="ARBA00022833"/>
    </source>
</evidence>
<dbReference type="Gene3D" id="3.30.342.10">
    <property type="entry name" value="DNA Polymerase, chain B, domain 1"/>
    <property type="match status" value="1"/>
</dbReference>
<feature type="domain" description="DNA polymerase delta/zeta catalytic subunit N-terminal" evidence="25">
    <location>
        <begin position="268"/>
        <end position="348"/>
    </location>
</feature>
<feature type="domain" description="DNA-directed DNA polymerase family B multifunctional" evidence="22">
    <location>
        <begin position="1287"/>
        <end position="1734"/>
    </location>
</feature>
<proteinExistence type="inferred from homology"/>
<dbReference type="EC" id="2.7.7.7" evidence="20"/>
<evidence type="ECO:0000256" key="10">
    <source>
        <dbReference type="ARBA" id="ARBA00022771"/>
    </source>
</evidence>
<gene>
    <name evidence="27" type="ORF">Dda_0291</name>
</gene>
<name>A0AAD6J4A7_DREDA</name>
<evidence type="ECO:0000256" key="13">
    <source>
        <dbReference type="ARBA" id="ARBA00023004"/>
    </source>
</evidence>
<dbReference type="Pfam" id="PF00136">
    <property type="entry name" value="DNA_pol_B"/>
    <property type="match status" value="1"/>
</dbReference>
<dbReference type="InterPro" id="IPR017964">
    <property type="entry name" value="DNA-dir_DNA_pol_B_CS"/>
</dbReference>
<dbReference type="Gene3D" id="3.30.420.10">
    <property type="entry name" value="Ribonuclease H-like superfamily/Ribonuclease H"/>
    <property type="match status" value="1"/>
</dbReference>
<evidence type="ECO:0000256" key="15">
    <source>
        <dbReference type="ARBA" id="ARBA00023125"/>
    </source>
</evidence>
<evidence type="ECO:0000256" key="1">
    <source>
        <dbReference type="ARBA" id="ARBA00001966"/>
    </source>
</evidence>
<evidence type="ECO:0000256" key="20">
    <source>
        <dbReference type="RuleBase" id="RU000442"/>
    </source>
</evidence>
<dbReference type="InterPro" id="IPR036397">
    <property type="entry name" value="RNaseH_sf"/>
</dbReference>
<evidence type="ECO:0000256" key="18">
    <source>
        <dbReference type="ARBA" id="ARBA00049244"/>
    </source>
</evidence>
<dbReference type="GO" id="GO:0006260">
    <property type="term" value="P:DNA replication"/>
    <property type="evidence" value="ECO:0007669"/>
    <property type="project" value="UniProtKB-KW"/>
</dbReference>
<feature type="domain" description="DNA-directed DNA polymerase family B exonuclease" evidence="23">
    <location>
        <begin position="1035"/>
        <end position="1220"/>
    </location>
</feature>
<dbReference type="InterPro" id="IPR030559">
    <property type="entry name" value="PolZ_Rev3"/>
</dbReference>
<evidence type="ECO:0000256" key="21">
    <source>
        <dbReference type="SAM" id="MobiDB-lite"/>
    </source>
</evidence>
<dbReference type="FunFam" id="1.10.287.690:FF:000002">
    <property type="entry name" value="DNA polymerase zeta"/>
    <property type="match status" value="1"/>
</dbReference>
<dbReference type="GO" id="GO:0042276">
    <property type="term" value="P:error-prone translesion synthesis"/>
    <property type="evidence" value="ECO:0007669"/>
    <property type="project" value="TreeGrafter"/>
</dbReference>
<dbReference type="SMART" id="SM00486">
    <property type="entry name" value="POLBc"/>
    <property type="match status" value="1"/>
</dbReference>
<evidence type="ECO:0000259" key="26">
    <source>
        <dbReference type="Pfam" id="PF24065"/>
    </source>
</evidence>
<evidence type="ECO:0000259" key="22">
    <source>
        <dbReference type="Pfam" id="PF00136"/>
    </source>
</evidence>
<evidence type="ECO:0000259" key="23">
    <source>
        <dbReference type="Pfam" id="PF03104"/>
    </source>
</evidence>
<evidence type="ECO:0000256" key="19">
    <source>
        <dbReference type="ARBA" id="ARBA00066055"/>
    </source>
</evidence>
<reference evidence="27" key="1">
    <citation type="submission" date="2023-01" db="EMBL/GenBank/DDBJ databases">
        <title>The chitinases involved in constricting ring structure development in the nematode-trapping fungus Drechslerella dactyloides.</title>
        <authorList>
            <person name="Wang R."/>
            <person name="Zhang L."/>
            <person name="Tang P."/>
            <person name="Li S."/>
            <person name="Liang L."/>
        </authorList>
    </citation>
    <scope>NUCLEOTIDE SEQUENCE</scope>
    <source>
        <strain evidence="27">YMF1.00031</strain>
    </source>
</reference>
<dbReference type="Pfam" id="PF14260">
    <property type="entry name" value="zf-C4pol"/>
    <property type="match status" value="1"/>
</dbReference>
<dbReference type="FunFam" id="3.30.342.10:FF:000018">
    <property type="entry name" value="DNA polymerase"/>
    <property type="match status" value="1"/>
</dbReference>
<evidence type="ECO:0000256" key="16">
    <source>
        <dbReference type="ARBA" id="ARBA00023204"/>
    </source>
</evidence>
<dbReference type="GO" id="GO:0003887">
    <property type="term" value="F:DNA-directed DNA polymerase activity"/>
    <property type="evidence" value="ECO:0007669"/>
    <property type="project" value="UniProtKB-KW"/>
</dbReference>
<accession>A0AAD6J4A7</accession>
<comment type="subunit">
    <text evidence="19">Forms DNA polymerase zeta with REV7.</text>
</comment>
<feature type="region of interest" description="Disordered" evidence="21">
    <location>
        <begin position="599"/>
        <end position="623"/>
    </location>
</feature>
<dbReference type="InterPro" id="IPR006172">
    <property type="entry name" value="DNA-dir_DNA_pol_B"/>
</dbReference>
<dbReference type="SUPFAM" id="SSF53098">
    <property type="entry name" value="Ribonuclease H-like"/>
    <property type="match status" value="1"/>
</dbReference>
<evidence type="ECO:0000256" key="6">
    <source>
        <dbReference type="ARBA" id="ARBA00022695"/>
    </source>
</evidence>
<dbReference type="EMBL" id="JAQGDS010000001">
    <property type="protein sequence ID" value="KAJ6264149.1"/>
    <property type="molecule type" value="Genomic_DNA"/>
</dbReference>
<feature type="domain" description="DNA polymerase zeta catalytic subunit N-terminal" evidence="26">
    <location>
        <begin position="210"/>
        <end position="267"/>
    </location>
</feature>
<feature type="compositionally biased region" description="Acidic residues" evidence="21">
    <location>
        <begin position="607"/>
        <end position="623"/>
    </location>
</feature>
<comment type="catalytic activity">
    <reaction evidence="18 20">
        <text>DNA(n) + a 2'-deoxyribonucleoside 5'-triphosphate = DNA(n+1) + diphosphate</text>
        <dbReference type="Rhea" id="RHEA:22508"/>
        <dbReference type="Rhea" id="RHEA-COMP:17339"/>
        <dbReference type="Rhea" id="RHEA-COMP:17340"/>
        <dbReference type="ChEBI" id="CHEBI:33019"/>
        <dbReference type="ChEBI" id="CHEBI:61560"/>
        <dbReference type="ChEBI" id="CHEBI:173112"/>
        <dbReference type="EC" id="2.7.7.7"/>
    </reaction>
</comment>
<keyword evidence="10 20" id="KW-0863">Zinc-finger</keyword>
<comment type="subcellular location">
    <subcellularLocation>
        <location evidence="2 20">Nucleus</location>
    </subcellularLocation>
</comment>
<dbReference type="InterPro" id="IPR042087">
    <property type="entry name" value="DNA_pol_B_thumb"/>
</dbReference>
<keyword evidence="12 20" id="KW-0239">DNA-directed DNA polymerase</keyword>